<dbReference type="AlphaFoldDB" id="A0AAW3UX10"/>
<comment type="caution">
    <text evidence="1">The sequence shown here is derived from an EMBL/GenBank/DDBJ whole genome shotgun (WGS) entry which is preliminary data.</text>
</comment>
<protein>
    <submittedName>
        <fullName evidence="1">Uncharacterized protein</fullName>
    </submittedName>
</protein>
<accession>A0AAW3UX10</accession>
<proteinExistence type="predicted"/>
<name>A0AAW3UX10_9BURK</name>
<sequence length="36" mass="3854">MTVIGGHHAAVLIAAISSYIGVRKVLTIEPFDIFRG</sequence>
<evidence type="ECO:0000313" key="2">
    <source>
        <dbReference type="Proteomes" id="UP000518681"/>
    </source>
</evidence>
<evidence type="ECO:0000313" key="1">
    <source>
        <dbReference type="EMBL" id="MBB6202919.1"/>
    </source>
</evidence>
<organism evidence="1 2">
    <name type="scientific">Paraburkholderia fungorum</name>
    <dbReference type="NCBI Taxonomy" id="134537"/>
    <lineage>
        <taxon>Bacteria</taxon>
        <taxon>Pseudomonadati</taxon>
        <taxon>Pseudomonadota</taxon>
        <taxon>Betaproteobacteria</taxon>
        <taxon>Burkholderiales</taxon>
        <taxon>Burkholderiaceae</taxon>
        <taxon>Paraburkholderia</taxon>
    </lineage>
</organism>
<dbReference type="EMBL" id="JACIIK010000006">
    <property type="protein sequence ID" value="MBB6202919.1"/>
    <property type="molecule type" value="Genomic_DNA"/>
</dbReference>
<dbReference type="Proteomes" id="UP000518681">
    <property type="component" value="Unassembled WGS sequence"/>
</dbReference>
<reference evidence="1 2" key="1">
    <citation type="submission" date="2020-08" db="EMBL/GenBank/DDBJ databases">
        <title>Genomic Encyclopedia of Type Strains, Phase IV (KMG-V): Genome sequencing to study the core and pangenomes of soil and plant-associated prokaryotes.</title>
        <authorList>
            <person name="Whitman W."/>
        </authorList>
    </citation>
    <scope>NUCLEOTIDE SEQUENCE [LARGE SCALE GENOMIC DNA]</scope>
    <source>
        <strain evidence="1 2">SEMIA 4013</strain>
    </source>
</reference>
<gene>
    <name evidence="1" type="ORF">GGD69_003787</name>
</gene>